<dbReference type="Proteomes" id="UP000243657">
    <property type="component" value="Unassembled WGS sequence"/>
</dbReference>
<keyword evidence="2" id="KW-1185">Reference proteome</keyword>
<name>A0A261F4M4_9BIFI</name>
<accession>A0A261F4M4</accession>
<dbReference type="EMBL" id="MWWT01000006">
    <property type="protein sequence ID" value="OZG54070.1"/>
    <property type="molecule type" value="Genomic_DNA"/>
</dbReference>
<comment type="caution">
    <text evidence="1">The sequence shown here is derived from an EMBL/GenBank/DDBJ whole genome shotgun (WGS) entry which is preliminary data.</text>
</comment>
<dbReference type="RefSeq" id="WP_377866967.1">
    <property type="nucleotide sequence ID" value="NZ_JBHLWS010000012.1"/>
</dbReference>
<dbReference type="AlphaFoldDB" id="A0A261F4M4"/>
<dbReference type="InterPro" id="IPR011990">
    <property type="entry name" value="TPR-like_helical_dom_sf"/>
</dbReference>
<dbReference type="SUPFAM" id="SSF48452">
    <property type="entry name" value="TPR-like"/>
    <property type="match status" value="1"/>
</dbReference>
<protein>
    <submittedName>
        <fullName evidence="1">Tetratricopeptide repeat family protein</fullName>
    </submittedName>
</protein>
<dbReference type="Gene3D" id="1.25.40.10">
    <property type="entry name" value="Tetratricopeptide repeat domain"/>
    <property type="match status" value="1"/>
</dbReference>
<sequence length="407" mass="46522">MITENNPFVDLARKLVVKKGEIPHTLWLRANVAALYPESIKSRSYSSPNYISDLGLRSREDPQVFLRESMRKIGMDLSDYENRYSSQFFINQFENLVQSEHQMVQHFDVLVNFAGEWKQAQELSLGLWNGKIQLHNLALLTYMADTLSASDVHSGEVYDYLLEEIGNDSPVEAVLSRIRKAAWQIKRVNRVHEGMETLAENFRIIRNAQSGFLISDTDAMVLSSVTDNLKGLALWKNKKFDAAKKIIDSAYKRIYNLDGQVATGRDEAQRILQQITINRIQIQLIRKELDEAENSAMKYMEIIRSMHLGYKSEALSVLSYIQYVKGDYKRAIKVAEEALMYAVEEGAITQMRTLRDILIASYDQEGHEDKAKKMMEDMAGDLAGFRTAERISATARVESGKDIAHEF</sequence>
<organism evidence="1 2">
    <name type="scientific">Alloscardovia macacae</name>
    <dbReference type="NCBI Taxonomy" id="1160091"/>
    <lineage>
        <taxon>Bacteria</taxon>
        <taxon>Bacillati</taxon>
        <taxon>Actinomycetota</taxon>
        <taxon>Actinomycetes</taxon>
        <taxon>Bifidobacteriales</taxon>
        <taxon>Bifidobacteriaceae</taxon>
        <taxon>Alloscardovia</taxon>
    </lineage>
</organism>
<evidence type="ECO:0000313" key="2">
    <source>
        <dbReference type="Proteomes" id="UP000243657"/>
    </source>
</evidence>
<gene>
    <name evidence="1" type="ORF">ALMA_1034</name>
</gene>
<reference evidence="1 2" key="1">
    <citation type="journal article" date="2017" name="BMC Genomics">
        <title>Comparative genomic and phylogenomic analyses of the Bifidobacteriaceae family.</title>
        <authorList>
            <person name="Lugli G.A."/>
            <person name="Milani C."/>
            <person name="Turroni F."/>
            <person name="Duranti S."/>
            <person name="Mancabelli L."/>
            <person name="Mangifesta M."/>
            <person name="Ferrario C."/>
            <person name="Modesto M."/>
            <person name="Mattarelli P."/>
            <person name="Jiri K."/>
            <person name="van Sinderen D."/>
            <person name="Ventura M."/>
        </authorList>
    </citation>
    <scope>NUCLEOTIDE SEQUENCE [LARGE SCALE GENOMIC DNA]</scope>
    <source>
        <strain evidence="1 2">DSM 24762</strain>
    </source>
</reference>
<proteinExistence type="predicted"/>
<evidence type="ECO:0000313" key="1">
    <source>
        <dbReference type="EMBL" id="OZG54070.1"/>
    </source>
</evidence>